<gene>
    <name evidence="2" type="ORF">DSTB1V02_LOCUS2711</name>
</gene>
<dbReference type="EMBL" id="CAJPEV010000313">
    <property type="protein sequence ID" value="CAG0883848.1"/>
    <property type="molecule type" value="Genomic_DNA"/>
</dbReference>
<accession>A0A7R9A499</accession>
<name>A0A7R9A499_9CRUS</name>
<dbReference type="EMBL" id="LR899830">
    <property type="protein sequence ID" value="CAD7242763.1"/>
    <property type="molecule type" value="Genomic_DNA"/>
</dbReference>
<evidence type="ECO:0000313" key="2">
    <source>
        <dbReference type="EMBL" id="CAD7242763.1"/>
    </source>
</evidence>
<keyword evidence="3" id="KW-1185">Reference proteome</keyword>
<proteinExistence type="predicted"/>
<dbReference type="AlphaFoldDB" id="A0A7R9A499"/>
<feature type="region of interest" description="Disordered" evidence="1">
    <location>
        <begin position="82"/>
        <end position="119"/>
    </location>
</feature>
<evidence type="ECO:0000256" key="1">
    <source>
        <dbReference type="SAM" id="MobiDB-lite"/>
    </source>
</evidence>
<dbReference type="Proteomes" id="UP000677054">
    <property type="component" value="Unassembled WGS sequence"/>
</dbReference>
<organism evidence="2">
    <name type="scientific">Darwinula stevensoni</name>
    <dbReference type="NCBI Taxonomy" id="69355"/>
    <lineage>
        <taxon>Eukaryota</taxon>
        <taxon>Metazoa</taxon>
        <taxon>Ecdysozoa</taxon>
        <taxon>Arthropoda</taxon>
        <taxon>Crustacea</taxon>
        <taxon>Oligostraca</taxon>
        <taxon>Ostracoda</taxon>
        <taxon>Podocopa</taxon>
        <taxon>Podocopida</taxon>
        <taxon>Darwinulocopina</taxon>
        <taxon>Darwinuloidea</taxon>
        <taxon>Darwinulidae</taxon>
        <taxon>Darwinula</taxon>
    </lineage>
</organism>
<reference evidence="2" key="1">
    <citation type="submission" date="2020-11" db="EMBL/GenBank/DDBJ databases">
        <authorList>
            <person name="Tran Van P."/>
        </authorList>
    </citation>
    <scope>NUCLEOTIDE SEQUENCE</scope>
</reference>
<sequence>MSYSERRNLLRPLEAGSVRPSIWFGPGLVELEEAFPPRSHLSRLSRKFSSPACQAFLVCLGLLHAEASSPLTLQAFLSRDRTEGTRTHWRGNEDPMERLRWDDGPMERLRGGRPNRVTR</sequence>
<feature type="compositionally biased region" description="Basic and acidic residues" evidence="1">
    <location>
        <begin position="82"/>
        <end position="110"/>
    </location>
</feature>
<protein>
    <submittedName>
        <fullName evidence="2">Uncharacterized protein</fullName>
    </submittedName>
</protein>
<evidence type="ECO:0000313" key="3">
    <source>
        <dbReference type="Proteomes" id="UP000677054"/>
    </source>
</evidence>